<dbReference type="Proteomes" id="UP000036097">
    <property type="component" value="Unassembled WGS sequence"/>
</dbReference>
<dbReference type="EMBL" id="LDOT01000020">
    <property type="protein sequence ID" value="KLV04840.1"/>
    <property type="molecule type" value="Genomic_DNA"/>
</dbReference>
<dbReference type="STRING" id="1195763.ABT56_14100"/>
<dbReference type="PATRIC" id="fig|1195763.3.peg.2987"/>
<sequence length="59" mass="7217">MDKDNFSIYKLIDIMCIFIIFNHLDKFISFITTTIGLHTLVYYSTDIEMIFIYKRFVYF</sequence>
<name>A0A0J1GYZ8_9GAMM</name>
<protein>
    <submittedName>
        <fullName evidence="1">Uncharacterized protein</fullName>
    </submittedName>
</protein>
<evidence type="ECO:0000313" key="1">
    <source>
        <dbReference type="EMBL" id="KLV04840.1"/>
    </source>
</evidence>
<keyword evidence="2" id="KW-1185">Reference proteome</keyword>
<reference evidence="1 2" key="1">
    <citation type="submission" date="2015-05" db="EMBL/GenBank/DDBJ databases">
        <title>Photobacterium galathea sp. nov.</title>
        <authorList>
            <person name="Machado H."/>
            <person name="Gram L."/>
        </authorList>
    </citation>
    <scope>NUCLEOTIDE SEQUENCE [LARGE SCALE GENOMIC DNA]</scope>
    <source>
        <strain evidence="1 2">CGMCC 1.12159</strain>
    </source>
</reference>
<dbReference type="AlphaFoldDB" id="A0A0J1GYZ8"/>
<organism evidence="1 2">
    <name type="scientific">Photobacterium aquae</name>
    <dbReference type="NCBI Taxonomy" id="1195763"/>
    <lineage>
        <taxon>Bacteria</taxon>
        <taxon>Pseudomonadati</taxon>
        <taxon>Pseudomonadota</taxon>
        <taxon>Gammaproteobacteria</taxon>
        <taxon>Vibrionales</taxon>
        <taxon>Vibrionaceae</taxon>
        <taxon>Photobacterium</taxon>
    </lineage>
</organism>
<evidence type="ECO:0000313" key="2">
    <source>
        <dbReference type="Proteomes" id="UP000036097"/>
    </source>
</evidence>
<accession>A0A0J1GYZ8</accession>
<gene>
    <name evidence="1" type="ORF">ABT56_14100</name>
</gene>
<comment type="caution">
    <text evidence="1">The sequence shown here is derived from an EMBL/GenBank/DDBJ whole genome shotgun (WGS) entry which is preliminary data.</text>
</comment>
<proteinExistence type="predicted"/>